<dbReference type="AlphaFoldDB" id="A0AAV9WJH8"/>
<gene>
    <name evidence="1" type="ORF">TWF481_004265</name>
</gene>
<keyword evidence="2" id="KW-1185">Reference proteome</keyword>
<evidence type="ECO:0000313" key="2">
    <source>
        <dbReference type="Proteomes" id="UP001370758"/>
    </source>
</evidence>
<dbReference type="EMBL" id="JAVHJL010000002">
    <property type="protein sequence ID" value="KAK6509525.1"/>
    <property type="molecule type" value="Genomic_DNA"/>
</dbReference>
<accession>A0AAV9WJH8</accession>
<name>A0AAV9WJH8_9PEZI</name>
<comment type="caution">
    <text evidence="1">The sequence shown here is derived from an EMBL/GenBank/DDBJ whole genome shotgun (WGS) entry which is preliminary data.</text>
</comment>
<organism evidence="1 2">
    <name type="scientific">Arthrobotrys musiformis</name>
    <dbReference type="NCBI Taxonomy" id="47236"/>
    <lineage>
        <taxon>Eukaryota</taxon>
        <taxon>Fungi</taxon>
        <taxon>Dikarya</taxon>
        <taxon>Ascomycota</taxon>
        <taxon>Pezizomycotina</taxon>
        <taxon>Orbiliomycetes</taxon>
        <taxon>Orbiliales</taxon>
        <taxon>Orbiliaceae</taxon>
        <taxon>Arthrobotrys</taxon>
    </lineage>
</organism>
<reference evidence="1 2" key="1">
    <citation type="submission" date="2023-08" db="EMBL/GenBank/DDBJ databases">
        <authorList>
            <person name="Palmer J.M."/>
        </authorList>
    </citation>
    <scope>NUCLEOTIDE SEQUENCE [LARGE SCALE GENOMIC DNA]</scope>
    <source>
        <strain evidence="1 2">TWF481</strain>
    </source>
</reference>
<protein>
    <submittedName>
        <fullName evidence="1">Uncharacterized protein</fullName>
    </submittedName>
</protein>
<dbReference type="Proteomes" id="UP001370758">
    <property type="component" value="Unassembled WGS sequence"/>
</dbReference>
<evidence type="ECO:0000313" key="1">
    <source>
        <dbReference type="EMBL" id="KAK6509525.1"/>
    </source>
</evidence>
<proteinExistence type="predicted"/>
<sequence length="109" mass="12227">MMSRRSTATGISKYLFLLLKQQENAGIFDPGVYVYVDPVDSTVGLDVCKVRCSAERCRWTPAIDANANDQSWKSEAATRNAIEFDGSKSCDLSTNWIEKSKLLEECRKP</sequence>